<evidence type="ECO:0000313" key="3">
    <source>
        <dbReference type="EMBL" id="GEO17873.1"/>
    </source>
</evidence>
<dbReference type="Proteomes" id="UP000321085">
    <property type="component" value="Unassembled WGS sequence"/>
</dbReference>
<dbReference type="EMBL" id="BJYU01000132">
    <property type="protein sequence ID" value="GEO17873.1"/>
    <property type="molecule type" value="Genomic_DNA"/>
</dbReference>
<evidence type="ECO:0000256" key="1">
    <source>
        <dbReference type="SAM" id="Phobius"/>
    </source>
</evidence>
<protein>
    <recommendedName>
        <fullName evidence="2">CD-NTase-associated protein 15 domain-containing protein</fullName>
    </recommendedName>
</protein>
<sequence length="208" mass="23479">MWSLLPRKLQATAIVFATIIAYLGLEWTYAWFASTPPGPFRQASFIVTIITGVLVLAANWAWPLLWRMIPALGRTLFPDLNGVWQGKLVSTWVDPATGEVMPPIDATITIRQTLFTTHVSLKTGESTSHSTRAFLERFAETQRFRIWYSYNNDAQAQFQHRSSPHEGVGFLECESDDLGSLTGRYYTARKTTGDIEVSRRSSSTQSKR</sequence>
<accession>A0A512C0Z3</accession>
<keyword evidence="1" id="KW-1133">Transmembrane helix</keyword>
<dbReference type="AlphaFoldDB" id="A0A512C0Z3"/>
<gene>
    <name evidence="3" type="ORF">MAE02_55690</name>
</gene>
<feature type="transmembrane region" description="Helical" evidence="1">
    <location>
        <begin position="12"/>
        <end position="32"/>
    </location>
</feature>
<dbReference type="RefSeq" id="WP_147022716.1">
    <property type="nucleotide sequence ID" value="NZ_BJYU01000132.1"/>
</dbReference>
<organism evidence="3 4">
    <name type="scientific">Microvirga aerophila</name>
    <dbReference type="NCBI Taxonomy" id="670291"/>
    <lineage>
        <taxon>Bacteria</taxon>
        <taxon>Pseudomonadati</taxon>
        <taxon>Pseudomonadota</taxon>
        <taxon>Alphaproteobacteria</taxon>
        <taxon>Hyphomicrobiales</taxon>
        <taxon>Methylobacteriaceae</taxon>
        <taxon>Microvirga</taxon>
    </lineage>
</organism>
<evidence type="ECO:0000313" key="4">
    <source>
        <dbReference type="Proteomes" id="UP000321085"/>
    </source>
</evidence>
<reference evidence="3 4" key="1">
    <citation type="submission" date="2019-07" db="EMBL/GenBank/DDBJ databases">
        <title>Whole genome shotgun sequence of Microvirga aerophila NBRC 106136.</title>
        <authorList>
            <person name="Hosoyama A."/>
            <person name="Uohara A."/>
            <person name="Ohji S."/>
            <person name="Ichikawa N."/>
        </authorList>
    </citation>
    <scope>NUCLEOTIDE SEQUENCE [LARGE SCALE GENOMIC DNA]</scope>
    <source>
        <strain evidence="3 4">NBRC 106136</strain>
    </source>
</reference>
<keyword evidence="1" id="KW-0472">Membrane</keyword>
<name>A0A512C0Z3_9HYPH</name>
<feature type="transmembrane region" description="Helical" evidence="1">
    <location>
        <begin position="44"/>
        <end position="66"/>
    </location>
</feature>
<dbReference type="Pfam" id="PF18153">
    <property type="entry name" value="Cap15_CD_rec"/>
    <property type="match status" value="1"/>
</dbReference>
<keyword evidence="4" id="KW-1185">Reference proteome</keyword>
<proteinExistence type="predicted"/>
<comment type="caution">
    <text evidence="3">The sequence shown here is derived from an EMBL/GenBank/DDBJ whole genome shotgun (WGS) entry which is preliminary data.</text>
</comment>
<evidence type="ECO:0000259" key="2">
    <source>
        <dbReference type="Pfam" id="PF18153"/>
    </source>
</evidence>
<dbReference type="InterPro" id="IPR041208">
    <property type="entry name" value="Cap15"/>
</dbReference>
<keyword evidence="1" id="KW-0812">Transmembrane</keyword>
<feature type="domain" description="CD-NTase-associated protein 15" evidence="2">
    <location>
        <begin position="77"/>
        <end position="199"/>
    </location>
</feature>